<dbReference type="EMBL" id="BBMN01000020">
    <property type="protein sequence ID" value="GAL07915.1"/>
    <property type="molecule type" value="Genomic_DNA"/>
</dbReference>
<gene>
    <name evidence="1" type="ORF">JCM19237_295</name>
</gene>
<proteinExistence type="predicted"/>
<dbReference type="Proteomes" id="UP000029227">
    <property type="component" value="Unassembled WGS sequence"/>
</dbReference>
<accession>A0A090QXI6</accession>
<protein>
    <submittedName>
        <fullName evidence="1">Uncharacterized protein</fullName>
    </submittedName>
</protein>
<sequence>MIESRRINTDKLISEGNQIVALKFVERPFRLTMAIKFAHQMPALESWKMFSWLFDHADANTFAATDQWEAIFRRPGNPSLRTKAFQALPNVVNVYRMPTFPFCVYSLNPDDGVLVGTAETTDIAHHGKTRVWISPCHIHQQ</sequence>
<reference evidence="1 2" key="1">
    <citation type="journal article" date="2014" name="Genome Announc.">
        <title>Draft Genome Sequences of Two Vibrionaceae Species, Vibrio ponticus C121 and Photobacterium aphoticum C119, Isolated as Coral Reef Microbiota.</title>
        <authorList>
            <person name="Al-saari N."/>
            <person name="Meirelles P.M."/>
            <person name="Mino S."/>
            <person name="Suda W."/>
            <person name="Oshima K."/>
            <person name="Hattori M."/>
            <person name="Ohkuma M."/>
            <person name="Thompson F.L."/>
            <person name="Gomez-Gil B."/>
            <person name="Sawabe T."/>
            <person name="Sawabe T."/>
        </authorList>
    </citation>
    <scope>NUCLEOTIDE SEQUENCE [LARGE SCALE GENOMIC DNA]</scope>
    <source>
        <strain evidence="1 2">JCM 19237</strain>
    </source>
</reference>
<comment type="caution">
    <text evidence="1">The sequence shown here is derived from an EMBL/GenBank/DDBJ whole genome shotgun (WGS) entry which is preliminary data.</text>
</comment>
<organism evidence="1 2">
    <name type="scientific">Photobacterium aphoticum</name>
    <dbReference type="NCBI Taxonomy" id="754436"/>
    <lineage>
        <taxon>Bacteria</taxon>
        <taxon>Pseudomonadati</taxon>
        <taxon>Pseudomonadota</taxon>
        <taxon>Gammaproteobacteria</taxon>
        <taxon>Vibrionales</taxon>
        <taxon>Vibrionaceae</taxon>
        <taxon>Photobacterium</taxon>
    </lineage>
</organism>
<dbReference type="AlphaFoldDB" id="A0A090QXI6"/>
<evidence type="ECO:0000313" key="1">
    <source>
        <dbReference type="EMBL" id="GAL07915.1"/>
    </source>
</evidence>
<evidence type="ECO:0000313" key="2">
    <source>
        <dbReference type="Proteomes" id="UP000029227"/>
    </source>
</evidence>
<name>A0A090QXI6_9GAMM</name>